<evidence type="ECO:0000313" key="2">
    <source>
        <dbReference type="EMBL" id="PIQ89413.1"/>
    </source>
</evidence>
<feature type="domain" description="Cohesin" evidence="1">
    <location>
        <begin position="36"/>
        <end position="152"/>
    </location>
</feature>
<dbReference type="Proteomes" id="UP000229641">
    <property type="component" value="Unassembled WGS sequence"/>
</dbReference>
<comment type="caution">
    <text evidence="2">The sequence shown here is derived from an EMBL/GenBank/DDBJ whole genome shotgun (WGS) entry which is preliminary data.</text>
</comment>
<dbReference type="SUPFAM" id="SSF49384">
    <property type="entry name" value="Carbohydrate-binding domain"/>
    <property type="match status" value="1"/>
</dbReference>
<dbReference type="GO" id="GO:0030246">
    <property type="term" value="F:carbohydrate binding"/>
    <property type="evidence" value="ECO:0007669"/>
    <property type="project" value="InterPro"/>
</dbReference>
<dbReference type="Gene3D" id="2.60.40.680">
    <property type="match status" value="1"/>
</dbReference>
<dbReference type="InterPro" id="IPR002102">
    <property type="entry name" value="Cohesin_dom"/>
</dbReference>
<organism evidence="2 3">
    <name type="scientific">Candidatus Ghiorseimicrobium undicola</name>
    <dbReference type="NCBI Taxonomy" id="1974746"/>
    <lineage>
        <taxon>Bacteria</taxon>
        <taxon>Pseudomonadati</taxon>
        <taxon>Candidatus Omnitrophota</taxon>
        <taxon>Candidatus Ghiorseimicrobium</taxon>
    </lineage>
</organism>
<dbReference type="GO" id="GO:0000272">
    <property type="term" value="P:polysaccharide catabolic process"/>
    <property type="evidence" value="ECO:0007669"/>
    <property type="project" value="InterPro"/>
</dbReference>
<evidence type="ECO:0000313" key="3">
    <source>
        <dbReference type="Proteomes" id="UP000229641"/>
    </source>
</evidence>
<dbReference type="EMBL" id="PCWA01000042">
    <property type="protein sequence ID" value="PIQ89413.1"/>
    <property type="molecule type" value="Genomic_DNA"/>
</dbReference>
<evidence type="ECO:0000259" key="1">
    <source>
        <dbReference type="Pfam" id="PF00963"/>
    </source>
</evidence>
<name>A0A2H0LYB3_9BACT</name>
<sequence>MKKTRNGAEERKKILLLLGIISAFFVFCPVSEGATLAVGEISERSGAGIIVPVILGLENKKEDIFALSFDFDFDSSALSFKKAVIGPAANDSAKILSYSEISAGKVRILIFGLNANAIPEGGVADMIFEAKDSAPAGIYKVSFSSAIASDNEAGSAALSLMGGEVPIE</sequence>
<dbReference type="Pfam" id="PF00963">
    <property type="entry name" value="Cohesin"/>
    <property type="match status" value="1"/>
</dbReference>
<proteinExistence type="predicted"/>
<reference evidence="2 3" key="1">
    <citation type="submission" date="2017-09" db="EMBL/GenBank/DDBJ databases">
        <title>Depth-based differentiation of microbial function through sediment-hosted aquifers and enrichment of novel symbionts in the deep terrestrial subsurface.</title>
        <authorList>
            <person name="Probst A.J."/>
            <person name="Ladd B."/>
            <person name="Jarett J.K."/>
            <person name="Geller-Mcgrath D.E."/>
            <person name="Sieber C.M."/>
            <person name="Emerson J.B."/>
            <person name="Anantharaman K."/>
            <person name="Thomas B.C."/>
            <person name="Malmstrom R."/>
            <person name="Stieglmeier M."/>
            <person name="Klingl A."/>
            <person name="Woyke T."/>
            <person name="Ryan C.M."/>
            <person name="Banfield J.F."/>
        </authorList>
    </citation>
    <scope>NUCLEOTIDE SEQUENCE [LARGE SCALE GENOMIC DNA]</scope>
    <source>
        <strain evidence="2">CG11_big_fil_rev_8_21_14_0_20_42_13</strain>
    </source>
</reference>
<protein>
    <recommendedName>
        <fullName evidence="1">Cohesin domain-containing protein</fullName>
    </recommendedName>
</protein>
<dbReference type="InterPro" id="IPR008965">
    <property type="entry name" value="CBM2/CBM3_carb-bd_dom_sf"/>
</dbReference>
<dbReference type="AlphaFoldDB" id="A0A2H0LYB3"/>
<gene>
    <name evidence="2" type="ORF">COV72_03135</name>
</gene>
<accession>A0A2H0LYB3</accession>